<evidence type="ECO:0000256" key="2">
    <source>
        <dbReference type="ARBA" id="ARBA00011716"/>
    </source>
</evidence>
<evidence type="ECO:0000256" key="7">
    <source>
        <dbReference type="SAM" id="MobiDB-lite"/>
    </source>
</evidence>
<dbReference type="GO" id="GO:0005737">
    <property type="term" value="C:cytoplasm"/>
    <property type="evidence" value="ECO:0007669"/>
    <property type="project" value="UniProtKB-SubCell"/>
</dbReference>
<dbReference type="Gene3D" id="1.10.287.370">
    <property type="match status" value="1"/>
</dbReference>
<evidence type="ECO:0000256" key="1">
    <source>
        <dbReference type="ARBA" id="ARBA00010048"/>
    </source>
</evidence>
<dbReference type="EMBL" id="KF900487">
    <property type="protein sequence ID" value="AIE96728.1"/>
    <property type="molecule type" value="Genomic_DNA"/>
</dbReference>
<evidence type="ECO:0000256" key="5">
    <source>
        <dbReference type="HAMAP-Rule" id="MF_00308"/>
    </source>
</evidence>
<reference evidence="8" key="1">
    <citation type="journal article" date="2014" name="Genome Biol. Evol.">
        <title>Pangenome evidence for extensive interdomain horizontal transfer affecting lineage core and shell genes in uncultured planktonic thaumarchaeota and euryarchaeota.</title>
        <authorList>
            <person name="Deschamps P."/>
            <person name="Zivanovic Y."/>
            <person name="Moreira D."/>
            <person name="Rodriguez-Valera F."/>
            <person name="Lopez-Garcia P."/>
        </authorList>
    </citation>
    <scope>NUCLEOTIDE SEQUENCE</scope>
</reference>
<comment type="function">
    <text evidence="4 5">Molecular chaperone capable of stabilizing a range of proteins. Seems to fulfill an ATP-independent, HSP70-like function in archaeal de novo protein folding.</text>
</comment>
<dbReference type="NCBIfam" id="TIGR00293">
    <property type="entry name" value="prefoldin subunit alpha"/>
    <property type="match status" value="1"/>
</dbReference>
<dbReference type="GO" id="GO:0016272">
    <property type="term" value="C:prefoldin complex"/>
    <property type="evidence" value="ECO:0007669"/>
    <property type="project" value="UniProtKB-UniRule"/>
</dbReference>
<comment type="subunit">
    <text evidence="2 5">Heterohexamer of two alpha and four beta subunits.</text>
</comment>
<keyword evidence="3 5" id="KW-0143">Chaperone</keyword>
<dbReference type="SUPFAM" id="SSF46579">
    <property type="entry name" value="Prefoldin"/>
    <property type="match status" value="1"/>
</dbReference>
<comment type="subcellular location">
    <subcellularLocation>
        <location evidence="5">Cytoplasm</location>
    </subcellularLocation>
</comment>
<evidence type="ECO:0000256" key="3">
    <source>
        <dbReference type="ARBA" id="ARBA00023186"/>
    </source>
</evidence>
<dbReference type="AlphaFoldDB" id="A0A075FZE8"/>
<evidence type="ECO:0000256" key="4">
    <source>
        <dbReference type="ARBA" id="ARBA00025077"/>
    </source>
</evidence>
<proteinExistence type="inferred from homology"/>
<accession>A0A075FZE8</accession>
<gene>
    <name evidence="5" type="primary">pfdA</name>
</gene>
<dbReference type="InterPro" id="IPR011599">
    <property type="entry name" value="PFD_alpha_archaea"/>
</dbReference>
<dbReference type="CDD" id="cd23160">
    <property type="entry name" value="Prefoldin_alpha_GimC"/>
    <property type="match status" value="1"/>
</dbReference>
<dbReference type="HAMAP" id="MF_00308">
    <property type="entry name" value="PfdA"/>
    <property type="match status" value="1"/>
</dbReference>
<name>A0A075FZE8_9EURY</name>
<feature type="region of interest" description="Disordered" evidence="7">
    <location>
        <begin position="128"/>
        <end position="171"/>
    </location>
</feature>
<comment type="similarity">
    <text evidence="5">Belongs to the prefoldin alpha subunit family.</text>
</comment>
<evidence type="ECO:0000313" key="8">
    <source>
        <dbReference type="EMBL" id="AIE96728.1"/>
    </source>
</evidence>
<dbReference type="InterPro" id="IPR009053">
    <property type="entry name" value="Prefoldin"/>
</dbReference>
<dbReference type="GO" id="GO:0006457">
    <property type="term" value="P:protein folding"/>
    <property type="evidence" value="ECO:0007669"/>
    <property type="project" value="UniProtKB-UniRule"/>
</dbReference>
<keyword evidence="5" id="KW-0963">Cytoplasm</keyword>
<dbReference type="InterPro" id="IPR004127">
    <property type="entry name" value="Prefoldin_subunit_alpha"/>
</dbReference>
<dbReference type="GO" id="GO:0051082">
    <property type="term" value="F:unfolded protein binding"/>
    <property type="evidence" value="ECO:0007669"/>
    <property type="project" value="UniProtKB-UniRule"/>
</dbReference>
<organism evidence="8">
    <name type="scientific">uncultured marine group II/III euryarchaeote AD1000_87_A06</name>
    <dbReference type="NCBI Taxonomy" id="1457817"/>
    <lineage>
        <taxon>Archaea</taxon>
        <taxon>Methanobacteriati</taxon>
        <taxon>Methanobacteriota</taxon>
        <taxon>environmental samples</taxon>
    </lineage>
</organism>
<evidence type="ECO:0000256" key="6">
    <source>
        <dbReference type="NCBIfam" id="TIGR00293"/>
    </source>
</evidence>
<protein>
    <recommendedName>
        <fullName evidence="5 6">Prefoldin subunit alpha</fullName>
    </recommendedName>
    <alternativeName>
        <fullName evidence="5">GimC subunit alpha</fullName>
    </alternativeName>
</protein>
<sequence>MMAADREELQRIAQLVEVNRERMQAIEQQLGQLESIRVEQIQAIEALRAIPEEGAQGAMIPLGSGVQIIADIPSEGGAVVDIGSRVQAERTRGEAADILSKRSEELAAIIERMKAELSELEQTTVGLAQKFNESVEGMQPEAVTEEPEPSTSTPTPRRSKRKRGTDLTLDD</sequence>
<dbReference type="Pfam" id="PF02996">
    <property type="entry name" value="Prefoldin"/>
    <property type="match status" value="1"/>
</dbReference>
<comment type="similarity">
    <text evidence="1">Belongs to the prefoldin subunit alpha family.</text>
</comment>